<protein>
    <recommendedName>
        <fullName evidence="4">Terminase small subunit</fullName>
    </recommendedName>
</protein>
<reference evidence="2 3" key="1">
    <citation type="submission" date="2024-10" db="EMBL/GenBank/DDBJ databases">
        <title>The Natural Products Discovery Center: Release of the First 8490 Sequenced Strains for Exploring Actinobacteria Biosynthetic Diversity.</title>
        <authorList>
            <person name="Kalkreuter E."/>
            <person name="Kautsar S.A."/>
            <person name="Yang D."/>
            <person name="Bader C.D."/>
            <person name="Teijaro C.N."/>
            <person name="Fluegel L."/>
            <person name="Davis C.M."/>
            <person name="Simpson J.R."/>
            <person name="Lauterbach L."/>
            <person name="Steele A.D."/>
            <person name="Gui C."/>
            <person name="Meng S."/>
            <person name="Li G."/>
            <person name="Viehrig K."/>
            <person name="Ye F."/>
            <person name="Su P."/>
            <person name="Kiefer A.F."/>
            <person name="Nichols A."/>
            <person name="Cepeda A.J."/>
            <person name="Yan W."/>
            <person name="Fan B."/>
            <person name="Jiang Y."/>
            <person name="Adhikari A."/>
            <person name="Zheng C.-J."/>
            <person name="Schuster L."/>
            <person name="Cowan T.M."/>
            <person name="Smanski M.J."/>
            <person name="Chevrette M.G."/>
            <person name="De Carvalho L.P.S."/>
            <person name="Shen B."/>
        </authorList>
    </citation>
    <scope>NUCLEOTIDE SEQUENCE [LARGE SCALE GENOMIC DNA]</scope>
    <source>
        <strain evidence="2 3">NPDC001281</strain>
    </source>
</reference>
<dbReference type="Proteomes" id="UP001602119">
    <property type="component" value="Unassembled WGS sequence"/>
</dbReference>
<feature type="region of interest" description="Disordered" evidence="1">
    <location>
        <begin position="1"/>
        <end position="40"/>
    </location>
</feature>
<evidence type="ECO:0000256" key="1">
    <source>
        <dbReference type="SAM" id="MobiDB-lite"/>
    </source>
</evidence>
<dbReference type="EMBL" id="JBIAXI010000049">
    <property type="protein sequence ID" value="MFF4779421.1"/>
    <property type="molecule type" value="Genomic_DNA"/>
</dbReference>
<accession>A0ABW6VKE4</accession>
<organism evidence="2 3">
    <name type="scientific">Microtetraspora fusca</name>
    <dbReference type="NCBI Taxonomy" id="1997"/>
    <lineage>
        <taxon>Bacteria</taxon>
        <taxon>Bacillati</taxon>
        <taxon>Actinomycetota</taxon>
        <taxon>Actinomycetes</taxon>
        <taxon>Streptosporangiales</taxon>
        <taxon>Streptosporangiaceae</taxon>
        <taxon>Microtetraspora</taxon>
    </lineage>
</organism>
<evidence type="ECO:0008006" key="4">
    <source>
        <dbReference type="Google" id="ProtNLM"/>
    </source>
</evidence>
<comment type="caution">
    <text evidence="2">The sequence shown here is derived from an EMBL/GenBank/DDBJ whole genome shotgun (WGS) entry which is preliminary data.</text>
</comment>
<sequence>MAGMGPPPKKNARRRNARPDWRTLPASGRAGDPPPWPYARPSAAQARLWADLWATPQAAAWEELGWARVVARYTKLVLASERANAKASLLAEVRQLEDRLGLSPMAMRRLQWEIGEVGEEQPNLAPVTDLDAYRELYG</sequence>
<evidence type="ECO:0000313" key="2">
    <source>
        <dbReference type="EMBL" id="MFF4779421.1"/>
    </source>
</evidence>
<proteinExistence type="predicted"/>
<dbReference type="RefSeq" id="WP_387348183.1">
    <property type="nucleotide sequence ID" value="NZ_JBIAXI010000049.1"/>
</dbReference>
<name>A0ABW6VKE4_MICFU</name>
<dbReference type="Pfam" id="PF25673">
    <property type="entry name" value="Terminase_7"/>
    <property type="match status" value="1"/>
</dbReference>
<dbReference type="InterPro" id="IPR057972">
    <property type="entry name" value="Terminase_7"/>
</dbReference>
<gene>
    <name evidence="2" type="ORF">ACFY05_42060</name>
</gene>
<evidence type="ECO:0000313" key="3">
    <source>
        <dbReference type="Proteomes" id="UP001602119"/>
    </source>
</evidence>
<keyword evidence="3" id="KW-1185">Reference proteome</keyword>